<gene>
    <name evidence="1" type="ORF">LTR69_006720</name>
</gene>
<organism evidence="1 2">
    <name type="scientific">Exophiala sideris</name>
    <dbReference type="NCBI Taxonomy" id="1016849"/>
    <lineage>
        <taxon>Eukaryota</taxon>
        <taxon>Fungi</taxon>
        <taxon>Dikarya</taxon>
        <taxon>Ascomycota</taxon>
        <taxon>Pezizomycotina</taxon>
        <taxon>Eurotiomycetes</taxon>
        <taxon>Chaetothyriomycetidae</taxon>
        <taxon>Chaetothyriales</taxon>
        <taxon>Herpotrichiellaceae</taxon>
        <taxon>Exophiala</taxon>
    </lineage>
</organism>
<evidence type="ECO:0000313" key="2">
    <source>
        <dbReference type="Proteomes" id="UP001345691"/>
    </source>
</evidence>
<accession>A0ABR0J891</accession>
<dbReference type="Proteomes" id="UP001345691">
    <property type="component" value="Unassembled WGS sequence"/>
</dbReference>
<reference evidence="1 2" key="1">
    <citation type="submission" date="2023-08" db="EMBL/GenBank/DDBJ databases">
        <title>Black Yeasts Isolated from many extreme environments.</title>
        <authorList>
            <person name="Coleine C."/>
            <person name="Stajich J.E."/>
            <person name="Selbmann L."/>
        </authorList>
    </citation>
    <scope>NUCLEOTIDE SEQUENCE [LARGE SCALE GENOMIC DNA]</scope>
    <source>
        <strain evidence="1 2">CCFEE 6328</strain>
    </source>
</reference>
<protein>
    <submittedName>
        <fullName evidence="1">Uncharacterized protein</fullName>
    </submittedName>
</protein>
<keyword evidence="2" id="KW-1185">Reference proteome</keyword>
<proteinExistence type="predicted"/>
<dbReference type="EMBL" id="JAVRRF010000014">
    <property type="protein sequence ID" value="KAK5058316.1"/>
    <property type="molecule type" value="Genomic_DNA"/>
</dbReference>
<sequence>MDILSIATTLQLDAVACRARRDAAWILSLCDIEQYEKAHEDTEIFTHIGLPYNGTFSQWFLEERDTLRDRRESHNRKDKVRSFLICVLLI</sequence>
<evidence type="ECO:0000313" key="1">
    <source>
        <dbReference type="EMBL" id="KAK5058316.1"/>
    </source>
</evidence>
<comment type="caution">
    <text evidence="1">The sequence shown here is derived from an EMBL/GenBank/DDBJ whole genome shotgun (WGS) entry which is preliminary data.</text>
</comment>
<name>A0ABR0J891_9EURO</name>